<comment type="caution">
    <text evidence="1">The sequence shown here is derived from an EMBL/GenBank/DDBJ whole genome shotgun (WGS) entry which is preliminary data.</text>
</comment>
<name>A0ACB7P568_9PEZI</name>
<gene>
    <name evidence="1" type="ORF">F5144DRAFT_537718</name>
</gene>
<keyword evidence="2" id="KW-1185">Reference proteome</keyword>
<proteinExistence type="predicted"/>
<reference evidence="1 2" key="1">
    <citation type="journal article" date="2021" name="Nat. Commun.">
        <title>Genetic determinants of endophytism in the Arabidopsis root mycobiome.</title>
        <authorList>
            <person name="Mesny F."/>
            <person name="Miyauchi S."/>
            <person name="Thiergart T."/>
            <person name="Pickel B."/>
            <person name="Atanasova L."/>
            <person name="Karlsson M."/>
            <person name="Huettel B."/>
            <person name="Barry K.W."/>
            <person name="Haridas S."/>
            <person name="Chen C."/>
            <person name="Bauer D."/>
            <person name="Andreopoulos W."/>
            <person name="Pangilinan J."/>
            <person name="LaButti K."/>
            <person name="Riley R."/>
            <person name="Lipzen A."/>
            <person name="Clum A."/>
            <person name="Drula E."/>
            <person name="Henrissat B."/>
            <person name="Kohler A."/>
            <person name="Grigoriev I.V."/>
            <person name="Martin F.M."/>
            <person name="Hacquard S."/>
        </authorList>
    </citation>
    <scope>NUCLEOTIDE SEQUENCE [LARGE SCALE GENOMIC DNA]</scope>
    <source>
        <strain evidence="1 2">MPI-SDFR-AT-0079</strain>
    </source>
</reference>
<protein>
    <submittedName>
        <fullName evidence="1">P-loop containing nucleoside triphosphate hydrolase protein</fullName>
    </submittedName>
</protein>
<evidence type="ECO:0000313" key="2">
    <source>
        <dbReference type="Proteomes" id="UP000724584"/>
    </source>
</evidence>
<dbReference type="Proteomes" id="UP000724584">
    <property type="component" value="Unassembled WGS sequence"/>
</dbReference>
<accession>A0ACB7P568</accession>
<sequence>MAHHERKSRHFTILLMGVTGSGKSTFASLASGQNLQIGHGLDPCTKRPQAVCFQLGSRPITLIDTPGFDDDTVSDVEILGNVSRWMFGEGMMGPMHNQSLDALILVHPVTRGFSSGMEKRRTRLLETLLGKNTYKRVTIVTTMWDSLETSHASRMASQFSLKAIKKRDKTGRWTDLCKDGARLERHGNTKDSTHRIIHQTIKRQGDTAKPNLFSFGAKFWKQLLDDLENDIDDFQQEIIDHRVERRIHSEKWKEWVAEKEEVEKQAKVFESQLRKTKALLFLARGLGKFWMAKKILKTFEAIDREESNLGRA</sequence>
<organism evidence="1 2">
    <name type="scientific">Chaetomium tenue</name>
    <dbReference type="NCBI Taxonomy" id="1854479"/>
    <lineage>
        <taxon>Eukaryota</taxon>
        <taxon>Fungi</taxon>
        <taxon>Dikarya</taxon>
        <taxon>Ascomycota</taxon>
        <taxon>Pezizomycotina</taxon>
        <taxon>Sordariomycetes</taxon>
        <taxon>Sordariomycetidae</taxon>
        <taxon>Sordariales</taxon>
        <taxon>Chaetomiaceae</taxon>
        <taxon>Chaetomium</taxon>
    </lineage>
</organism>
<evidence type="ECO:0000313" key="1">
    <source>
        <dbReference type="EMBL" id="KAH6628898.1"/>
    </source>
</evidence>
<keyword evidence="1" id="KW-0378">Hydrolase</keyword>
<dbReference type="EMBL" id="JAGIZQ010000005">
    <property type="protein sequence ID" value="KAH6628898.1"/>
    <property type="molecule type" value="Genomic_DNA"/>
</dbReference>